<dbReference type="OrthoDB" id="432981at2759"/>
<feature type="signal peptide" evidence="1">
    <location>
        <begin position="1"/>
        <end position="23"/>
    </location>
</feature>
<dbReference type="EMBL" id="CAJNNV010000868">
    <property type="protein sequence ID" value="CAE8583776.1"/>
    <property type="molecule type" value="Genomic_DNA"/>
</dbReference>
<accession>A0A813DC37</accession>
<keyword evidence="3" id="KW-1185">Reference proteome</keyword>
<evidence type="ECO:0000313" key="3">
    <source>
        <dbReference type="Proteomes" id="UP000654075"/>
    </source>
</evidence>
<sequence length="186" mass="19456">MACSRAALVLLFALFAFSGAALADDLADEQAALAAEDACLASGEDCSLELRQLRAAKKVEFEAEAEAEAEAEESEEQAEVGGARCMDDADQKIWTNGGHAKFDKDLEFCGRQCAAGYPCTRDCMKNKVKYSPGCAGCMAGLVQCSASPNCINQCISGQTPNCNACVKAKCRPEFFACSGLAGAGGH</sequence>
<gene>
    <name evidence="2" type="ORF">PGLA1383_LOCUS2727</name>
</gene>
<proteinExistence type="predicted"/>
<organism evidence="2 3">
    <name type="scientific">Polarella glacialis</name>
    <name type="common">Dinoflagellate</name>
    <dbReference type="NCBI Taxonomy" id="89957"/>
    <lineage>
        <taxon>Eukaryota</taxon>
        <taxon>Sar</taxon>
        <taxon>Alveolata</taxon>
        <taxon>Dinophyceae</taxon>
        <taxon>Suessiales</taxon>
        <taxon>Suessiaceae</taxon>
        <taxon>Polarella</taxon>
    </lineage>
</organism>
<protein>
    <submittedName>
        <fullName evidence="2">Uncharacterized protein</fullName>
    </submittedName>
</protein>
<reference evidence="2" key="1">
    <citation type="submission" date="2021-02" db="EMBL/GenBank/DDBJ databases">
        <authorList>
            <person name="Dougan E. K."/>
            <person name="Rhodes N."/>
            <person name="Thang M."/>
            <person name="Chan C."/>
        </authorList>
    </citation>
    <scope>NUCLEOTIDE SEQUENCE</scope>
</reference>
<keyword evidence="1" id="KW-0732">Signal</keyword>
<evidence type="ECO:0000313" key="2">
    <source>
        <dbReference type="EMBL" id="CAE8583776.1"/>
    </source>
</evidence>
<feature type="chain" id="PRO_5032783896" evidence="1">
    <location>
        <begin position="24"/>
        <end position="186"/>
    </location>
</feature>
<comment type="caution">
    <text evidence="2">The sequence shown here is derived from an EMBL/GenBank/DDBJ whole genome shotgun (WGS) entry which is preliminary data.</text>
</comment>
<name>A0A813DC37_POLGL</name>
<evidence type="ECO:0000256" key="1">
    <source>
        <dbReference type="SAM" id="SignalP"/>
    </source>
</evidence>
<dbReference type="Proteomes" id="UP000654075">
    <property type="component" value="Unassembled WGS sequence"/>
</dbReference>
<dbReference type="AlphaFoldDB" id="A0A813DC37"/>